<proteinExistence type="predicted"/>
<dbReference type="EMBL" id="HBKP01004237">
    <property type="protein sequence ID" value="CAE2205450.1"/>
    <property type="molecule type" value="Transcribed_RNA"/>
</dbReference>
<protein>
    <recommendedName>
        <fullName evidence="3">C-type lectin domain-containing protein</fullName>
    </recommendedName>
</protein>
<accession>A0A7S4HPH6</accession>
<name>A0A7S4HPH6_9EUKA</name>
<feature type="chain" id="PRO_5031297195" description="C-type lectin domain-containing protein" evidence="1">
    <location>
        <begin position="18"/>
        <end position="406"/>
    </location>
</feature>
<evidence type="ECO:0008006" key="3">
    <source>
        <dbReference type="Google" id="ProtNLM"/>
    </source>
</evidence>
<evidence type="ECO:0000256" key="1">
    <source>
        <dbReference type="SAM" id="SignalP"/>
    </source>
</evidence>
<evidence type="ECO:0000313" key="2">
    <source>
        <dbReference type="EMBL" id="CAE2205450.1"/>
    </source>
</evidence>
<feature type="signal peptide" evidence="1">
    <location>
        <begin position="1"/>
        <end position="17"/>
    </location>
</feature>
<sequence>MSVALLQIGMLLNNVIAVANISCNSFDSHRSGHQQHQQLGLVTQEHSDEEIMNDILKHCDPHEPGSNARIGSCFVPEPNSFEWALNREALNGWVFQNHFDCVASAIAGSINTCCGYTRQNPLVTASDLRLFLIFSEYQKFFNVFHNLVSKHAQHDFSPLVTLLTNMPVTSAFDAKQMSWEDFSIDEESKAILSNFEQAQGLFEHFQRIKKLKKAQTETSTHCITDFINDLHVGVRATMLHEYTWIELKNLLRQRNSALLVRLPAHLAMIFAAGEDTESGKKRHVLIGRPSGGQSPSGWIPWSSKDVVPSEHAWNDEISLSGGIESSSNCGLTMYVNANASSSLRKYFICQRDIIHVYKEPVEVQPFDHSIPIQSQWDKILFETPVECCSACEACNFVYLENSAKCE</sequence>
<keyword evidence="1" id="KW-0732">Signal</keyword>
<organism evidence="2">
    <name type="scientific">Vannella robusta</name>
    <dbReference type="NCBI Taxonomy" id="1487602"/>
    <lineage>
        <taxon>Eukaryota</taxon>
        <taxon>Amoebozoa</taxon>
        <taxon>Discosea</taxon>
        <taxon>Flabellinia</taxon>
        <taxon>Vannellidae</taxon>
        <taxon>Vannella</taxon>
    </lineage>
</organism>
<reference evidence="2" key="1">
    <citation type="submission" date="2021-01" db="EMBL/GenBank/DDBJ databases">
        <authorList>
            <person name="Corre E."/>
            <person name="Pelletier E."/>
            <person name="Niang G."/>
            <person name="Scheremetjew M."/>
            <person name="Finn R."/>
            <person name="Kale V."/>
            <person name="Holt S."/>
            <person name="Cochrane G."/>
            <person name="Meng A."/>
            <person name="Brown T."/>
            <person name="Cohen L."/>
        </authorList>
    </citation>
    <scope>NUCLEOTIDE SEQUENCE</scope>
    <source>
        <strain evidence="2">DIVA3 518/3/11/1/6</strain>
    </source>
</reference>
<gene>
    <name evidence="2" type="ORF">VSP0166_LOCUS3054</name>
</gene>
<dbReference type="AlphaFoldDB" id="A0A7S4HPH6"/>